<organism evidence="1 3">
    <name type="scientific">Trichinella patagoniensis</name>
    <dbReference type="NCBI Taxonomy" id="990121"/>
    <lineage>
        <taxon>Eukaryota</taxon>
        <taxon>Metazoa</taxon>
        <taxon>Ecdysozoa</taxon>
        <taxon>Nematoda</taxon>
        <taxon>Enoplea</taxon>
        <taxon>Dorylaimia</taxon>
        <taxon>Trichinellida</taxon>
        <taxon>Trichinellidae</taxon>
        <taxon>Trichinella</taxon>
    </lineage>
</organism>
<name>A0A0V0Z8C2_9BILA</name>
<evidence type="ECO:0000313" key="3">
    <source>
        <dbReference type="Proteomes" id="UP000054783"/>
    </source>
</evidence>
<proteinExistence type="predicted"/>
<accession>A0A0V0Z8C2</accession>
<protein>
    <submittedName>
        <fullName evidence="1">Uncharacterized protein</fullName>
    </submittedName>
</protein>
<sequence length="321" mass="36444">MAPQSPSQCGRMQRLRPRLDGKAAILGWVGLAIARRQAKQFQIAFFTWVSPYSAQYCCLRAASVCVVPAWSPGRITGCFMCVDNSEFSNLPPTRRNPSSSTKGSSQLSRLVATTRPYRDNAWNSELKASIGAIRHANFEASSKSVRRWTHAWKRSQNVGNSSTLSENTGIFSSGSFPFALRLLLLRCSRSFDLAEQSDKESSICRILARASRRAIWIRSPLPTAVALLTPCRHHFLEYFPDVIRMRRIFTELRQSIDHPMKFRPSNFYFVHQSLGLHNESIRTWKWTVSLFVLKGGKVKYVRQSDLNRVALISVTITVNRN</sequence>
<reference evidence="1 3" key="1">
    <citation type="submission" date="2015-01" db="EMBL/GenBank/DDBJ databases">
        <title>Evolution of Trichinella species and genotypes.</title>
        <authorList>
            <person name="Korhonen P.K."/>
            <person name="Edoardo P."/>
            <person name="Giuseppe L.R."/>
            <person name="Gasser R.B."/>
        </authorList>
    </citation>
    <scope>NUCLEOTIDE SEQUENCE [LARGE SCALE GENOMIC DNA]</scope>
    <source>
        <strain evidence="1">ISS2496</strain>
    </source>
</reference>
<gene>
    <name evidence="1" type="ORF">T12_15520</name>
    <name evidence="2" type="ORF">T12_6669</name>
</gene>
<dbReference type="Proteomes" id="UP000054783">
    <property type="component" value="Unassembled WGS sequence"/>
</dbReference>
<keyword evidence="3" id="KW-1185">Reference proteome</keyword>
<dbReference type="EMBL" id="JYDQ01000313">
    <property type="protein sequence ID" value="KRY08721.1"/>
    <property type="molecule type" value="Genomic_DNA"/>
</dbReference>
<dbReference type="EMBL" id="JYDQ01000025">
    <property type="protein sequence ID" value="KRY20397.1"/>
    <property type="molecule type" value="Genomic_DNA"/>
</dbReference>
<comment type="caution">
    <text evidence="1">The sequence shown here is derived from an EMBL/GenBank/DDBJ whole genome shotgun (WGS) entry which is preliminary data.</text>
</comment>
<dbReference type="AlphaFoldDB" id="A0A0V0Z8C2"/>
<dbReference type="OrthoDB" id="10508846at2759"/>
<evidence type="ECO:0000313" key="1">
    <source>
        <dbReference type="EMBL" id="KRY08721.1"/>
    </source>
</evidence>
<evidence type="ECO:0000313" key="2">
    <source>
        <dbReference type="EMBL" id="KRY20397.1"/>
    </source>
</evidence>